<accession>A0A232EW25</accession>
<dbReference type="PANTHER" id="PTHR37685">
    <property type="entry name" value="GEO11136P1-RELATED"/>
    <property type="match status" value="1"/>
</dbReference>
<proteinExistence type="predicted"/>
<dbReference type="Proteomes" id="UP000215335">
    <property type="component" value="Unassembled WGS sequence"/>
</dbReference>
<protein>
    <submittedName>
        <fullName evidence="3">Uncharacterized protein</fullName>
    </submittedName>
</protein>
<dbReference type="Pfam" id="PF15868">
    <property type="entry name" value="MBF2"/>
    <property type="match status" value="2"/>
</dbReference>
<feature type="transmembrane region" description="Helical" evidence="1">
    <location>
        <begin position="125"/>
        <end position="146"/>
    </location>
</feature>
<keyword evidence="1" id="KW-1133">Transmembrane helix</keyword>
<keyword evidence="2" id="KW-0732">Signal</keyword>
<evidence type="ECO:0000313" key="4">
    <source>
        <dbReference type="Proteomes" id="UP000215335"/>
    </source>
</evidence>
<keyword evidence="4" id="KW-1185">Reference proteome</keyword>
<feature type="chain" id="PRO_5012986003" evidence="2">
    <location>
        <begin position="22"/>
        <end position="263"/>
    </location>
</feature>
<keyword evidence="1" id="KW-0472">Membrane</keyword>
<evidence type="ECO:0000256" key="2">
    <source>
        <dbReference type="SAM" id="SignalP"/>
    </source>
</evidence>
<sequence length="263" mass="28876">MARQLIFAALAVALAVVAVNSTPYYGGAYQQYAAAPNKSHNLIIGNRQAGDRLVYQENIVKPSKWLQVIEIKKSFNITGYLITQIRAMDQKTNGNGAIASRVDGGVGYSNVTLKFKSQRSHGINFVFFASFSAILALIAVAAASTADFSIRASLEKQVSARDRFNSLIVGKIHPNDKLVYQENINKKASIVGKKIIYEEVINVPRDHVITAVRALDMTTDESGAFVIVTGGGPGQESVSLRFKSQRFHGIYFIVQVYAKPRYQ</sequence>
<name>A0A232EW25_9HYME</name>
<feature type="signal peptide" evidence="2">
    <location>
        <begin position="1"/>
        <end position="21"/>
    </location>
</feature>
<dbReference type="AlphaFoldDB" id="A0A232EW25"/>
<keyword evidence="1" id="KW-0812">Transmembrane</keyword>
<comment type="caution">
    <text evidence="3">The sequence shown here is derived from an EMBL/GenBank/DDBJ whole genome shotgun (WGS) entry which is preliminary data.</text>
</comment>
<reference evidence="3 4" key="1">
    <citation type="journal article" date="2017" name="Curr. Biol.">
        <title>The Evolution of Venom by Co-option of Single-Copy Genes.</title>
        <authorList>
            <person name="Martinson E.O."/>
            <person name="Mrinalini"/>
            <person name="Kelkar Y.D."/>
            <person name="Chang C.H."/>
            <person name="Werren J.H."/>
        </authorList>
    </citation>
    <scope>NUCLEOTIDE SEQUENCE [LARGE SCALE GENOMIC DNA]</scope>
    <source>
        <strain evidence="3 4">Alberta</strain>
        <tissue evidence="3">Whole body</tissue>
    </source>
</reference>
<dbReference type="PANTHER" id="PTHR37685:SF1">
    <property type="entry name" value="GEO11136P1-RELATED"/>
    <property type="match status" value="1"/>
</dbReference>
<dbReference type="InterPro" id="IPR031734">
    <property type="entry name" value="MBF2"/>
</dbReference>
<dbReference type="EMBL" id="NNAY01001922">
    <property type="protein sequence ID" value="OXU22560.1"/>
    <property type="molecule type" value="Genomic_DNA"/>
</dbReference>
<organism evidence="3 4">
    <name type="scientific">Trichomalopsis sarcophagae</name>
    <dbReference type="NCBI Taxonomy" id="543379"/>
    <lineage>
        <taxon>Eukaryota</taxon>
        <taxon>Metazoa</taxon>
        <taxon>Ecdysozoa</taxon>
        <taxon>Arthropoda</taxon>
        <taxon>Hexapoda</taxon>
        <taxon>Insecta</taxon>
        <taxon>Pterygota</taxon>
        <taxon>Neoptera</taxon>
        <taxon>Endopterygota</taxon>
        <taxon>Hymenoptera</taxon>
        <taxon>Apocrita</taxon>
        <taxon>Proctotrupomorpha</taxon>
        <taxon>Chalcidoidea</taxon>
        <taxon>Pteromalidae</taxon>
        <taxon>Pteromalinae</taxon>
        <taxon>Trichomalopsis</taxon>
    </lineage>
</organism>
<evidence type="ECO:0000313" key="3">
    <source>
        <dbReference type="EMBL" id="OXU22560.1"/>
    </source>
</evidence>
<dbReference type="OrthoDB" id="8192785at2759"/>
<evidence type="ECO:0000256" key="1">
    <source>
        <dbReference type="SAM" id="Phobius"/>
    </source>
</evidence>
<gene>
    <name evidence="3" type="ORF">TSAR_008033</name>
</gene>